<proteinExistence type="predicted"/>
<comment type="caution">
    <text evidence="1">The sequence shown here is derived from an EMBL/GenBank/DDBJ whole genome shotgun (WGS) entry which is preliminary data.</text>
</comment>
<name>A0A2T7NB79_POMCA</name>
<protein>
    <submittedName>
        <fullName evidence="1">Uncharacterized protein</fullName>
    </submittedName>
</protein>
<evidence type="ECO:0000313" key="2">
    <source>
        <dbReference type="Proteomes" id="UP000245119"/>
    </source>
</evidence>
<sequence length="176" mass="19560">MIVLPFTLESTSLFDFKHTDRYVSVETGEYDKSDNVVTHLHGVSNTSSTTEPLASVNTFDDLTTSLPSPHWHLQLQECANHSHIYPVKGSEGSILVSLTQTDNSQTNSVVLSCTIELQVPQGMVAHVWTSTELTSGERTVILTDEDNVVIFDDNVEVLPTEFFTYSNIVRLQLMAL</sequence>
<keyword evidence="2" id="KW-1185">Reference proteome</keyword>
<dbReference type="Proteomes" id="UP000245119">
    <property type="component" value="Linkage Group LG14"/>
</dbReference>
<organism evidence="1 2">
    <name type="scientific">Pomacea canaliculata</name>
    <name type="common">Golden apple snail</name>
    <dbReference type="NCBI Taxonomy" id="400727"/>
    <lineage>
        <taxon>Eukaryota</taxon>
        <taxon>Metazoa</taxon>
        <taxon>Spiralia</taxon>
        <taxon>Lophotrochozoa</taxon>
        <taxon>Mollusca</taxon>
        <taxon>Gastropoda</taxon>
        <taxon>Caenogastropoda</taxon>
        <taxon>Architaenioglossa</taxon>
        <taxon>Ampullarioidea</taxon>
        <taxon>Ampullariidae</taxon>
        <taxon>Pomacea</taxon>
    </lineage>
</organism>
<evidence type="ECO:0000313" key="1">
    <source>
        <dbReference type="EMBL" id="PVD18423.1"/>
    </source>
</evidence>
<reference evidence="1 2" key="1">
    <citation type="submission" date="2018-04" db="EMBL/GenBank/DDBJ databases">
        <title>The genome of golden apple snail Pomacea canaliculata provides insight into stress tolerance and invasive adaptation.</title>
        <authorList>
            <person name="Liu C."/>
            <person name="Liu B."/>
            <person name="Ren Y."/>
            <person name="Zhang Y."/>
            <person name="Wang H."/>
            <person name="Li S."/>
            <person name="Jiang F."/>
            <person name="Yin L."/>
            <person name="Zhang G."/>
            <person name="Qian W."/>
            <person name="Fan W."/>
        </authorList>
    </citation>
    <scope>NUCLEOTIDE SEQUENCE [LARGE SCALE GENOMIC DNA]</scope>
    <source>
        <strain evidence="1">SZHN2017</strain>
        <tissue evidence="1">Muscle</tissue>
    </source>
</reference>
<dbReference type="EMBL" id="PZQS01000014">
    <property type="protein sequence ID" value="PVD18423.1"/>
    <property type="molecule type" value="Genomic_DNA"/>
</dbReference>
<gene>
    <name evidence="1" type="ORF">C0Q70_20972</name>
</gene>
<accession>A0A2T7NB79</accession>
<dbReference type="AlphaFoldDB" id="A0A2T7NB79"/>